<evidence type="ECO:0000313" key="3">
    <source>
        <dbReference type="Proteomes" id="UP000585721"/>
    </source>
</evidence>
<accession>A0A841GII1</accession>
<dbReference type="InterPro" id="IPR032710">
    <property type="entry name" value="NTF2-like_dom_sf"/>
</dbReference>
<organism evidence="2 3">
    <name type="scientific">Tolumonas osonensis</name>
    <dbReference type="NCBI Taxonomy" id="675874"/>
    <lineage>
        <taxon>Bacteria</taxon>
        <taxon>Pseudomonadati</taxon>
        <taxon>Pseudomonadota</taxon>
        <taxon>Gammaproteobacteria</taxon>
        <taxon>Aeromonadales</taxon>
        <taxon>Aeromonadaceae</taxon>
        <taxon>Tolumonas</taxon>
    </lineage>
</organism>
<keyword evidence="3" id="KW-1185">Reference proteome</keyword>
<dbReference type="EMBL" id="JACHGR010000002">
    <property type="protein sequence ID" value="MBB6054680.1"/>
    <property type="molecule type" value="Genomic_DNA"/>
</dbReference>
<reference evidence="2 3" key="1">
    <citation type="submission" date="2020-08" db="EMBL/GenBank/DDBJ databases">
        <title>Genomic Encyclopedia of Type Strains, Phase IV (KMG-IV): sequencing the most valuable type-strain genomes for metagenomic binning, comparative biology and taxonomic classification.</title>
        <authorList>
            <person name="Goeker M."/>
        </authorList>
    </citation>
    <scope>NUCLEOTIDE SEQUENCE [LARGE SCALE GENOMIC DNA]</scope>
    <source>
        <strain evidence="2 3">DSM 22975</strain>
    </source>
</reference>
<dbReference type="Proteomes" id="UP000585721">
    <property type="component" value="Unassembled WGS sequence"/>
</dbReference>
<protein>
    <submittedName>
        <fullName evidence="2">Limonene-1,2-epoxide hydrolase</fullName>
    </submittedName>
</protein>
<dbReference type="SUPFAM" id="SSF54427">
    <property type="entry name" value="NTF2-like"/>
    <property type="match status" value="1"/>
</dbReference>
<dbReference type="Gene3D" id="3.10.450.50">
    <property type="match status" value="1"/>
</dbReference>
<sequence>MAHTLVDSFIQYFEQFSQDKLQHMDDLFSENFIFVDPVQQISGLAPYQRYLASLYENTKSCVFTVQQCDVADSSAWIVWKMDCVHARLNRGRAFQLEGVTHLKFDHRITYQRDYYDLGAMVYENIPFLRRVIFWLKNRMMQS</sequence>
<dbReference type="Pfam" id="PF12680">
    <property type="entry name" value="SnoaL_2"/>
    <property type="match status" value="1"/>
</dbReference>
<keyword evidence="2" id="KW-0378">Hydrolase</keyword>
<comment type="caution">
    <text evidence="2">The sequence shown here is derived from an EMBL/GenBank/DDBJ whole genome shotgun (WGS) entry which is preliminary data.</text>
</comment>
<proteinExistence type="predicted"/>
<feature type="domain" description="SnoaL-like" evidence="1">
    <location>
        <begin position="11"/>
        <end position="109"/>
    </location>
</feature>
<dbReference type="GO" id="GO:0016787">
    <property type="term" value="F:hydrolase activity"/>
    <property type="evidence" value="ECO:0007669"/>
    <property type="project" value="UniProtKB-KW"/>
</dbReference>
<evidence type="ECO:0000313" key="2">
    <source>
        <dbReference type="EMBL" id="MBB6054680.1"/>
    </source>
</evidence>
<name>A0A841GII1_9GAMM</name>
<dbReference type="AlphaFoldDB" id="A0A841GII1"/>
<gene>
    <name evidence="2" type="ORF">HNR75_000552</name>
</gene>
<evidence type="ECO:0000259" key="1">
    <source>
        <dbReference type="Pfam" id="PF12680"/>
    </source>
</evidence>
<dbReference type="RefSeq" id="WP_188025495.1">
    <property type="nucleotide sequence ID" value="NZ_JACHGR010000002.1"/>
</dbReference>
<dbReference type="InterPro" id="IPR037401">
    <property type="entry name" value="SnoaL-like"/>
</dbReference>